<dbReference type="EMBL" id="CP141615">
    <property type="protein sequence ID" value="WRP17856.1"/>
    <property type="molecule type" value="Genomic_DNA"/>
</dbReference>
<dbReference type="Proteomes" id="UP001332192">
    <property type="component" value="Chromosome"/>
</dbReference>
<proteinExistence type="predicted"/>
<keyword evidence="2" id="KW-1185">Reference proteome</keyword>
<name>A0ABZ1BYR0_9FIRM</name>
<evidence type="ECO:0000313" key="1">
    <source>
        <dbReference type="EMBL" id="WRP17856.1"/>
    </source>
</evidence>
<sequence length="300" mass="30381">MGSTGAPGDDRLAALYFNPAALAGGGFAVTVATGAAALTTPSGPSWDPAGQLQQIQRLLDRPDTTATPLAARLSTMAGIGWQGSALALMGQGTARVEDGPSGLWGQVRVLSAIGLGAGWQVDAPWLPARGLEGFVGTALRVLQVRQARKETGDAAWQALTGYGYASDLGLLVRWRRFLELGLAARDAAGSVAWQGAGGASVGTTSWLFPAEGLTVDVALIGPPVAAARWQGDGSWGVGVEQPVFGGVVALRAGYRKDAVLGRASSAGVGLRAGPVRADVAVVIPETGSDLTLTAGAGLKF</sequence>
<accession>A0ABZ1BYR0</accession>
<protein>
    <submittedName>
        <fullName evidence="1">Uncharacterized protein</fullName>
    </submittedName>
</protein>
<organism evidence="1 2">
    <name type="scientific">Carboxydichorda subterranea</name>
    <dbReference type="NCBI Taxonomy" id="3109565"/>
    <lineage>
        <taxon>Bacteria</taxon>
        <taxon>Bacillati</taxon>
        <taxon>Bacillota</taxon>
        <taxon>Limnochordia</taxon>
        <taxon>Limnochordales</taxon>
        <taxon>Geochordaceae</taxon>
        <taxon>Carboxydichorda</taxon>
    </lineage>
</organism>
<evidence type="ECO:0000313" key="2">
    <source>
        <dbReference type="Proteomes" id="UP001332192"/>
    </source>
</evidence>
<dbReference type="RefSeq" id="WP_324717126.1">
    <property type="nucleotide sequence ID" value="NZ_CP141615.1"/>
</dbReference>
<gene>
    <name evidence="1" type="ORF">U7230_02255</name>
</gene>
<reference evidence="1 2" key="1">
    <citation type="journal article" date="2024" name="Front. Microbiol.">
        <title>Novel thermophilic genera Geochorda gen. nov. and Carboxydochorda gen. nov. from the deep terrestrial subsurface reveal the ecophysiological diversity in the class Limnochordia.</title>
        <authorList>
            <person name="Karnachuk O.V."/>
            <person name="Lukina A.P."/>
            <person name="Avakyan M.R."/>
            <person name="Kadnikov V.V."/>
            <person name="Begmatov S."/>
            <person name="Beletsky A.V."/>
            <person name="Vlasova K.G."/>
            <person name="Novikov A.A."/>
            <person name="Shcherbakova V.A."/>
            <person name="Mardanov A.V."/>
            <person name="Ravin N.V."/>
        </authorList>
    </citation>
    <scope>NUCLEOTIDE SEQUENCE [LARGE SCALE GENOMIC DNA]</scope>
    <source>
        <strain evidence="1 2">L945</strain>
    </source>
</reference>